<organism evidence="1 2">
    <name type="scientific">Arachidicoccus rhizosphaerae</name>
    <dbReference type="NCBI Taxonomy" id="551991"/>
    <lineage>
        <taxon>Bacteria</taxon>
        <taxon>Pseudomonadati</taxon>
        <taxon>Bacteroidota</taxon>
        <taxon>Chitinophagia</taxon>
        <taxon>Chitinophagales</taxon>
        <taxon>Chitinophagaceae</taxon>
        <taxon>Arachidicoccus</taxon>
    </lineage>
</organism>
<dbReference type="AlphaFoldDB" id="A0A1H3ZKQ0"/>
<protein>
    <submittedName>
        <fullName evidence="1">Uncharacterized protein</fullName>
    </submittedName>
</protein>
<dbReference type="RefSeq" id="WP_091398021.1">
    <property type="nucleotide sequence ID" value="NZ_FNQY01000011.1"/>
</dbReference>
<dbReference type="Proteomes" id="UP000199041">
    <property type="component" value="Unassembled WGS sequence"/>
</dbReference>
<reference evidence="1 2" key="1">
    <citation type="submission" date="2016-10" db="EMBL/GenBank/DDBJ databases">
        <authorList>
            <person name="de Groot N.N."/>
        </authorList>
    </citation>
    <scope>NUCLEOTIDE SEQUENCE [LARGE SCALE GENOMIC DNA]</scope>
    <source>
        <strain evidence="1 2">Vu-144</strain>
    </source>
</reference>
<proteinExistence type="predicted"/>
<evidence type="ECO:0000313" key="1">
    <source>
        <dbReference type="EMBL" id="SEA24376.1"/>
    </source>
</evidence>
<name>A0A1H3ZKQ0_9BACT</name>
<dbReference type="STRING" id="551991.SAMN05192529_11192"/>
<gene>
    <name evidence="1" type="ORF">SAMN05192529_11192</name>
</gene>
<dbReference type="EMBL" id="FNQY01000011">
    <property type="protein sequence ID" value="SEA24376.1"/>
    <property type="molecule type" value="Genomic_DNA"/>
</dbReference>
<sequence>MIYELGFPNREVKASFLDGLLSSYRETYPVGSIAHVAKIKTAFRNGDVPALIVQLNSLIGAIPYDHWNAGKESIFTIIPFLTFKLPGVDVYTEVHSAKGR</sequence>
<dbReference type="OrthoDB" id="9776605at2"/>
<keyword evidence="2" id="KW-1185">Reference proteome</keyword>
<accession>A0A1H3ZKQ0</accession>
<evidence type="ECO:0000313" key="2">
    <source>
        <dbReference type="Proteomes" id="UP000199041"/>
    </source>
</evidence>